<gene>
    <name evidence="1" type="ORF">EDD18DRAFT_1363558</name>
</gene>
<dbReference type="Proteomes" id="UP001175228">
    <property type="component" value="Unassembled WGS sequence"/>
</dbReference>
<organism evidence="1 2">
    <name type="scientific">Armillaria luteobubalina</name>
    <dbReference type="NCBI Taxonomy" id="153913"/>
    <lineage>
        <taxon>Eukaryota</taxon>
        <taxon>Fungi</taxon>
        <taxon>Dikarya</taxon>
        <taxon>Basidiomycota</taxon>
        <taxon>Agaricomycotina</taxon>
        <taxon>Agaricomycetes</taxon>
        <taxon>Agaricomycetidae</taxon>
        <taxon>Agaricales</taxon>
        <taxon>Marasmiineae</taxon>
        <taxon>Physalacriaceae</taxon>
        <taxon>Armillaria</taxon>
    </lineage>
</organism>
<proteinExistence type="predicted"/>
<evidence type="ECO:0000313" key="2">
    <source>
        <dbReference type="Proteomes" id="UP001175228"/>
    </source>
</evidence>
<keyword evidence="2" id="KW-1185">Reference proteome</keyword>
<dbReference type="EMBL" id="JAUEPU010000079">
    <property type="protein sequence ID" value="KAK0480954.1"/>
    <property type="molecule type" value="Genomic_DNA"/>
</dbReference>
<comment type="caution">
    <text evidence="1">The sequence shown here is derived from an EMBL/GenBank/DDBJ whole genome shotgun (WGS) entry which is preliminary data.</text>
</comment>
<sequence>MVEVDKDAALLKHYQITDIDIDFRESFYTCEAGPQLLGSIDVVSPLTPTLGLCISTKARPHTQGMMALYLAKVAAAINSWALKANINYVCILMKHQILTHMESMNHSSTLPTCPS</sequence>
<accession>A0AA39PBG2</accession>
<reference evidence="1" key="1">
    <citation type="submission" date="2023-06" db="EMBL/GenBank/DDBJ databases">
        <authorList>
            <consortium name="Lawrence Berkeley National Laboratory"/>
            <person name="Ahrendt S."/>
            <person name="Sahu N."/>
            <person name="Indic B."/>
            <person name="Wong-Bajracharya J."/>
            <person name="Merenyi Z."/>
            <person name="Ke H.-M."/>
            <person name="Monk M."/>
            <person name="Kocsube S."/>
            <person name="Drula E."/>
            <person name="Lipzen A."/>
            <person name="Balint B."/>
            <person name="Henrissat B."/>
            <person name="Andreopoulos B."/>
            <person name="Martin F.M."/>
            <person name="Harder C.B."/>
            <person name="Rigling D."/>
            <person name="Ford K.L."/>
            <person name="Foster G.D."/>
            <person name="Pangilinan J."/>
            <person name="Papanicolaou A."/>
            <person name="Barry K."/>
            <person name="LaButti K."/>
            <person name="Viragh M."/>
            <person name="Koriabine M."/>
            <person name="Yan M."/>
            <person name="Riley R."/>
            <person name="Champramary S."/>
            <person name="Plett K.L."/>
            <person name="Tsai I.J."/>
            <person name="Slot J."/>
            <person name="Sipos G."/>
            <person name="Plett J."/>
            <person name="Nagy L.G."/>
            <person name="Grigoriev I.V."/>
        </authorList>
    </citation>
    <scope>NUCLEOTIDE SEQUENCE</scope>
    <source>
        <strain evidence="1">HWK02</strain>
    </source>
</reference>
<name>A0AA39PBG2_9AGAR</name>
<dbReference type="AlphaFoldDB" id="A0AA39PBG2"/>
<evidence type="ECO:0000313" key="1">
    <source>
        <dbReference type="EMBL" id="KAK0480954.1"/>
    </source>
</evidence>
<protein>
    <submittedName>
        <fullName evidence="1">Uncharacterized protein</fullName>
    </submittedName>
</protein>